<comment type="similarity">
    <text evidence="7 9">Belongs to the E3 ubiquitin-protein ligase UBR1-like family.</text>
</comment>
<evidence type="ECO:0000256" key="4">
    <source>
        <dbReference type="ARBA" id="ARBA00022771"/>
    </source>
</evidence>
<evidence type="ECO:0000256" key="10">
    <source>
        <dbReference type="SAM" id="MobiDB-lite"/>
    </source>
</evidence>
<evidence type="ECO:0000256" key="3">
    <source>
        <dbReference type="ARBA" id="ARBA00022723"/>
    </source>
</evidence>
<dbReference type="PANTHER" id="PTHR21497">
    <property type="entry name" value="UBIQUITIN LIGASE E3 ALPHA-RELATED"/>
    <property type="match status" value="1"/>
</dbReference>
<dbReference type="InterPro" id="IPR039164">
    <property type="entry name" value="UBR1-like"/>
</dbReference>
<dbReference type="UniPathway" id="UPA00143"/>
<name>A0A7S3YB05_9EUKA</name>
<dbReference type="InterPro" id="IPR042065">
    <property type="entry name" value="E3_ELL-like"/>
</dbReference>
<reference evidence="12" key="1">
    <citation type="submission" date="2021-01" db="EMBL/GenBank/DDBJ databases">
        <authorList>
            <person name="Corre E."/>
            <person name="Pelletier E."/>
            <person name="Niang G."/>
            <person name="Scheremetjew M."/>
            <person name="Finn R."/>
            <person name="Kale V."/>
            <person name="Holt S."/>
            <person name="Cochrane G."/>
            <person name="Meng A."/>
            <person name="Brown T."/>
            <person name="Cohen L."/>
        </authorList>
    </citation>
    <scope>NUCLEOTIDE SEQUENCE</scope>
    <source>
        <strain evidence="12">CCCM811</strain>
    </source>
</reference>
<dbReference type="InterPro" id="IPR055194">
    <property type="entry name" value="UBR1-like_WH"/>
</dbReference>
<evidence type="ECO:0000259" key="11">
    <source>
        <dbReference type="PROSITE" id="PS51157"/>
    </source>
</evidence>
<sequence>MKKARSSNASNSQRVSLAQIVSLGPEAGVRLWEEKGNPEVTTEQFIVTLLRNLPPSAKITPWLDFLAFGRKPSETKRIIQEQKGGGACAHVFKPFEPAYQCRTCGVDPTCVLCMDCFKLSDHAGHEILMTRAGGGGCCDCGDASSWDMKGACSRHNGQAGKEKPLPPQIDKRARPVVEFMIEIVSRGISGVCPEGRTDAKGEGGAVGSVHLAFEHIVNADKSKPLDSDNLHFTFLNDDSYHSFENVIHILVKAVCVGLPNINDKRMMAFQLANAVNGRGRALIKVGSLNQANECLKAIQQNPRTKLDVSVEKMGPNDCMITMGRLAEIVDWLTDLCSMSNALRDSQCDMLLRRYSIPEIPSPGTHGIQQGDWVIANGKQGIVATGIRRPPGSMSIESAYVSVRYLDDDSKGTRVVVKMEELKVSSLRKPPKPGINLTQSIGSLWRKDNGLPQNPVLQVIGTIPDGLLPGHHRVYVISDGKHATLADFSHCARAPTSYEIVKLTKWQRIWDFEKQCILVSDYEVVRTSFPVVIGRPKTLVCAAGDKAEGLSPHRLDMMFQYNLSIYFENWERLTPWFFRLFGNMAFKKSFTVTFATYYGDLLEESAHLGGAVQASFLSYGVQVLTIPSMTPIVARDFGLLRTMIGSIQNQVVSSLRRFSDTQPPGSQVSPVPAWLDLIPVPSALTAQKVGALDRLLTTVRIIVRDIEYVCRNQGSCELFFTGNCSLLQQWLGLLVLFEGMDINYRAAREHVQFEQKTWKTAFSLSFRLSSISHEILKSFREAMDKGEISDKQAARILQICISALRAAKTSDPSAATPDAKSGGGFGKVGLVLPRSKHTKVVEADVHGEGPDALSFHAPARRLCVRLLGILLRKIPLNNRAMSPLFSSVPLHEDRMKKPRSFPSDQKKSLSLSAESPMPKLKRGDRVEIWWHYMENWVPASVLEVRPAEGDMGWDEMQKAIKVQYDDGEICWEPVVHDSKAQSDRNGEGDDGEDVSPKGRMLVVRKPRFVSVGVPAIAEAIEPMLKSVAGLFHVNAQLWVRNGVAMLSQALNYTHISSTYTGMYLADINAFQLGTCILGPDAVVALLAHHSRLYALLQLSPLVKSYPGAQGHGGDDAERLGDEELRSVAELKVVKSWGDKLSEVAFAFLLFLAHSITERRITGIGSGADTLRREIVHILLLKPRTHSEVAELVDQDVKDAHPEEFEKVLREVATLNSDPSSVSASGKWEVKAEAARAVFNPYSVMYRTEDRQVAEERYKQIISSSMKKKKMSHGQASPSSPELPPATEPYPPVVSYPPLLPSFRGMYDMYSSALVARIIFQALAAALKAGGKGNEEPEKNEGELGEVGFGLALHIISLALNDASEGHLRDSPEVLKGFFQNMCLLRVAPDGSSQSILGLLCALRSVASTRSGIIKESVGLMAWAIKNCRRLDPTGQAGKIAGGDEEEKSKTGGKKMSKRERRLAAAKARKMKIMKKMKAQRSKFAEENKQAIKEDQDKTKAKGDGILSLTCIVCRTDNSSQPLGLVAHFQDSAVLGMSSDVKGRGNQDRKGETRNGDGGGRGLLAKFCGHAMHLMCRDTYYSSLVLKEINHQHYTGLNAIELQKGEFVCPLCEAPANDLVPIPDIPGETSAECTVANRQARAQIRDRILQMAEEKEDKSNLPIADSLAYTARSLDMAYRYTPRGSGSRVHIAQALKPREIMGLSCFLSVAAHATDHNPRACTPDSQLSSCAKEARIAQKLLKSLGTLAEAKDDRQSLAHLPVDVDAFQLVTMAAMRRTRGELKPAEYKELRDAAYIIRLTQALAHALVLSPKGVKAPPIPTGLRPLAAIAINHGIAQGGDFNLESMNRYMLPFLRQVAVIESASHYLESALNSDSKIGKGAAKTMGSKAEASGSLQAEINTLTQDLGLSTMEDISSLHKGKMLIAIDSWLATAKAGEQKSKMPFLRTIDVPRLINLPETYNQLFMALKDGGKSLKIGDSNGSVSMETESSTSRMDEYRESPAVCLLTGKILEVGNGNLSRHTASLSPNAGVFIVLKSTRVLLISNGYGIGYGSPYVDSHGEMDLELRRGHMLYLDTARVRALEELVIQQRVSETVARLRMKKLPKLVTSKNHY</sequence>
<dbReference type="GO" id="GO:0016567">
    <property type="term" value="P:protein ubiquitination"/>
    <property type="evidence" value="ECO:0007669"/>
    <property type="project" value="UniProtKB-UniRule"/>
</dbReference>
<dbReference type="Pfam" id="PF22960">
    <property type="entry name" value="WHD_UBR1"/>
    <property type="match status" value="1"/>
</dbReference>
<dbReference type="Gene3D" id="3.30.1390.10">
    <property type="match status" value="1"/>
</dbReference>
<evidence type="ECO:0000256" key="6">
    <source>
        <dbReference type="ARBA" id="ARBA00022833"/>
    </source>
</evidence>
<dbReference type="PANTHER" id="PTHR21497:SF24">
    <property type="entry name" value="E3 UBIQUITIN-PROTEIN LIGASE UBR1"/>
    <property type="match status" value="1"/>
</dbReference>
<evidence type="ECO:0000256" key="5">
    <source>
        <dbReference type="ARBA" id="ARBA00022786"/>
    </source>
</evidence>
<dbReference type="Gene3D" id="1.10.10.2670">
    <property type="entry name" value="E3 ubiquitin-protein ligase"/>
    <property type="match status" value="1"/>
</dbReference>
<accession>A0A7S3YB05</accession>
<comment type="function">
    <text evidence="9">Ubiquitin ligase protein which is a component of the N-end rule pathway. Recognizes and binds to proteins bearing specific N-terminal residues that are destabilizing according to the N-end rule, leading to their ubiquitination and subsequent degradation.</text>
</comment>
<feature type="region of interest" description="Disordered" evidence="10">
    <location>
        <begin position="892"/>
        <end position="916"/>
    </location>
</feature>
<evidence type="ECO:0000256" key="7">
    <source>
        <dbReference type="ARBA" id="ARBA00046341"/>
    </source>
</evidence>
<feature type="zinc finger region" description="UBR-type" evidence="8">
    <location>
        <begin position="86"/>
        <end position="157"/>
    </location>
</feature>
<feature type="compositionally biased region" description="Basic and acidic residues" evidence="10">
    <location>
        <begin position="976"/>
        <end position="986"/>
    </location>
</feature>
<evidence type="ECO:0000313" key="12">
    <source>
        <dbReference type="EMBL" id="CAE0646323.1"/>
    </source>
</evidence>
<feature type="region of interest" description="Disordered" evidence="10">
    <location>
        <begin position="976"/>
        <end position="995"/>
    </location>
</feature>
<protein>
    <recommendedName>
        <fullName evidence="9">E3 ubiquitin-protein ligase</fullName>
        <ecNumber evidence="9">2.3.2.27</ecNumber>
    </recommendedName>
</protein>
<keyword evidence="3 9" id="KW-0479">Metal-binding</keyword>
<comment type="pathway">
    <text evidence="9">Protein modification; protein ubiquitination.</text>
</comment>
<feature type="compositionally biased region" description="Basic residues" evidence="10">
    <location>
        <begin position="1449"/>
        <end position="1458"/>
    </location>
</feature>
<evidence type="ECO:0000256" key="2">
    <source>
        <dbReference type="ARBA" id="ARBA00022679"/>
    </source>
</evidence>
<dbReference type="EC" id="2.3.2.27" evidence="9"/>
<organism evidence="12">
    <name type="scientific">Lotharella globosa</name>
    <dbReference type="NCBI Taxonomy" id="91324"/>
    <lineage>
        <taxon>Eukaryota</taxon>
        <taxon>Sar</taxon>
        <taxon>Rhizaria</taxon>
        <taxon>Cercozoa</taxon>
        <taxon>Chlorarachniophyceae</taxon>
        <taxon>Lotharella</taxon>
    </lineage>
</organism>
<keyword evidence="6 9" id="KW-0862">Zinc</keyword>
<evidence type="ECO:0000256" key="1">
    <source>
        <dbReference type="ARBA" id="ARBA00000900"/>
    </source>
</evidence>
<keyword evidence="2 9" id="KW-0808">Transferase</keyword>
<dbReference type="Gene3D" id="2.10.110.30">
    <property type="match status" value="1"/>
</dbReference>
<dbReference type="GO" id="GO:0008270">
    <property type="term" value="F:zinc ion binding"/>
    <property type="evidence" value="ECO:0007669"/>
    <property type="project" value="UniProtKB-UniRule"/>
</dbReference>
<dbReference type="SUPFAM" id="SSF54736">
    <property type="entry name" value="ClpS-like"/>
    <property type="match status" value="1"/>
</dbReference>
<keyword evidence="4 9" id="KW-0863">Zinc-finger</keyword>
<dbReference type="SMART" id="SM00396">
    <property type="entry name" value="ZnF_UBR1"/>
    <property type="match status" value="1"/>
</dbReference>
<feature type="domain" description="UBR-type" evidence="11">
    <location>
        <begin position="86"/>
        <end position="157"/>
    </location>
</feature>
<gene>
    <name evidence="12" type="ORF">LGLO00237_LOCUS1780</name>
</gene>
<evidence type="ECO:0000256" key="9">
    <source>
        <dbReference type="RuleBase" id="RU366018"/>
    </source>
</evidence>
<dbReference type="EMBL" id="HBIV01002612">
    <property type="protein sequence ID" value="CAE0646323.1"/>
    <property type="molecule type" value="Transcribed_RNA"/>
</dbReference>
<dbReference type="FunFam" id="2.10.110.30:FF:000001">
    <property type="entry name" value="E3 ubiquitin-protein ligase UBR2 isoform 1"/>
    <property type="match status" value="1"/>
</dbReference>
<proteinExistence type="inferred from homology"/>
<dbReference type="GO" id="GO:0061630">
    <property type="term" value="F:ubiquitin protein ligase activity"/>
    <property type="evidence" value="ECO:0007669"/>
    <property type="project" value="UniProtKB-UniRule"/>
</dbReference>
<dbReference type="GO" id="GO:0005737">
    <property type="term" value="C:cytoplasm"/>
    <property type="evidence" value="ECO:0007669"/>
    <property type="project" value="TreeGrafter"/>
</dbReference>
<dbReference type="InterPro" id="IPR003126">
    <property type="entry name" value="Znf_UBR"/>
</dbReference>
<feature type="region of interest" description="Disordered" evidence="10">
    <location>
        <begin position="1263"/>
        <end position="1286"/>
    </location>
</feature>
<dbReference type="Pfam" id="PF02207">
    <property type="entry name" value="zf-UBR"/>
    <property type="match status" value="1"/>
</dbReference>
<dbReference type="InterPro" id="IPR014719">
    <property type="entry name" value="Ribosomal_bL12_C/ClpS-like"/>
</dbReference>
<feature type="region of interest" description="Disordered" evidence="10">
    <location>
        <begin position="1536"/>
        <end position="1555"/>
    </location>
</feature>
<dbReference type="PROSITE" id="PS51157">
    <property type="entry name" value="ZF_UBR"/>
    <property type="match status" value="1"/>
</dbReference>
<feature type="region of interest" description="Disordered" evidence="10">
    <location>
        <begin position="1433"/>
        <end position="1458"/>
    </location>
</feature>
<dbReference type="Pfam" id="PF18995">
    <property type="entry name" value="PRT6_C"/>
    <property type="match status" value="1"/>
</dbReference>
<evidence type="ECO:0000256" key="8">
    <source>
        <dbReference type="PROSITE-ProRule" id="PRU00508"/>
    </source>
</evidence>
<dbReference type="CDD" id="cd19673">
    <property type="entry name" value="UBR-box_UBR3"/>
    <property type="match status" value="1"/>
</dbReference>
<dbReference type="InterPro" id="IPR044046">
    <property type="entry name" value="E3_ligase_UBR-like_C"/>
</dbReference>
<comment type="catalytic activity">
    <reaction evidence="1 9">
        <text>S-ubiquitinyl-[E2 ubiquitin-conjugating enzyme]-L-cysteine + [acceptor protein]-L-lysine = [E2 ubiquitin-conjugating enzyme]-L-cysteine + N(6)-ubiquitinyl-[acceptor protein]-L-lysine.</text>
        <dbReference type="EC" id="2.3.2.27"/>
    </reaction>
</comment>
<dbReference type="GO" id="GO:0071596">
    <property type="term" value="P:ubiquitin-dependent protein catabolic process via the N-end rule pathway"/>
    <property type="evidence" value="ECO:0007669"/>
    <property type="project" value="UniProtKB-UniRule"/>
</dbReference>
<feature type="compositionally biased region" description="Basic and acidic residues" evidence="10">
    <location>
        <begin position="1539"/>
        <end position="1553"/>
    </location>
</feature>
<keyword evidence="5 9" id="KW-0833">Ubl conjugation pathway</keyword>
<dbReference type="GO" id="GO:0000151">
    <property type="term" value="C:ubiquitin ligase complex"/>
    <property type="evidence" value="ECO:0007669"/>
    <property type="project" value="TreeGrafter"/>
</dbReference>